<protein>
    <recommendedName>
        <fullName evidence="3">Glycerophosphoryl diester phosphodiesterase</fullName>
    </recommendedName>
</protein>
<dbReference type="CDD" id="cd08556">
    <property type="entry name" value="GDPD"/>
    <property type="match status" value="1"/>
</dbReference>
<dbReference type="GO" id="GO:0006629">
    <property type="term" value="P:lipid metabolic process"/>
    <property type="evidence" value="ECO:0007669"/>
    <property type="project" value="InterPro"/>
</dbReference>
<dbReference type="EMBL" id="BOMM01000016">
    <property type="protein sequence ID" value="GIE10515.1"/>
    <property type="molecule type" value="Genomic_DNA"/>
</dbReference>
<dbReference type="Proteomes" id="UP000598174">
    <property type="component" value="Unassembled WGS sequence"/>
</dbReference>
<dbReference type="PANTHER" id="PTHR46211:SF1">
    <property type="entry name" value="GLYCEROPHOSPHODIESTER PHOSPHODIESTERASE, CYTOPLASMIC"/>
    <property type="match status" value="1"/>
</dbReference>
<dbReference type="InterPro" id="IPR017946">
    <property type="entry name" value="PLC-like_Pdiesterase_TIM-brl"/>
</dbReference>
<sequence length="232" mass="24851">MLTGPAGCAKVQGMLTVAHRGGNSVAGLTAALAAGVDLVEADVQLYRGALEVRHSRTVGPRLLWDRNGGLTRRGEVPELVRILDVAAGDRRLLLDLKGRSSGVAERVAATLRERAPGVPVAVCTKQWAMLDAFAAEPHVRRIFSAATAAQLGRLRARMREAPVDGVSIRLRLLTPAVVDELRRSTDLVLAWSVDSGAELAGARRLGVTGVISKSLPLLREVIRRRAEDQARP</sequence>
<dbReference type="GO" id="GO:0008081">
    <property type="term" value="F:phosphoric diester hydrolase activity"/>
    <property type="evidence" value="ECO:0007669"/>
    <property type="project" value="InterPro"/>
</dbReference>
<comment type="caution">
    <text evidence="1">The sequence shown here is derived from an EMBL/GenBank/DDBJ whole genome shotgun (WGS) entry which is preliminary data.</text>
</comment>
<proteinExistence type="predicted"/>
<name>A0A919MFF3_9ACTN</name>
<dbReference type="SUPFAM" id="SSF51695">
    <property type="entry name" value="PLC-like phosphodiesterases"/>
    <property type="match status" value="1"/>
</dbReference>
<organism evidence="1 2">
    <name type="scientific">Paractinoplanes ferrugineus</name>
    <dbReference type="NCBI Taxonomy" id="113564"/>
    <lineage>
        <taxon>Bacteria</taxon>
        <taxon>Bacillati</taxon>
        <taxon>Actinomycetota</taxon>
        <taxon>Actinomycetes</taxon>
        <taxon>Micromonosporales</taxon>
        <taxon>Micromonosporaceae</taxon>
        <taxon>Paractinoplanes</taxon>
    </lineage>
</organism>
<keyword evidence="2" id="KW-1185">Reference proteome</keyword>
<accession>A0A919MFF3</accession>
<evidence type="ECO:0000313" key="1">
    <source>
        <dbReference type="EMBL" id="GIE10515.1"/>
    </source>
</evidence>
<dbReference type="PANTHER" id="PTHR46211">
    <property type="entry name" value="GLYCEROPHOSPHORYL DIESTER PHOSPHODIESTERASE"/>
    <property type="match status" value="1"/>
</dbReference>
<dbReference type="AlphaFoldDB" id="A0A919MFF3"/>
<evidence type="ECO:0000313" key="2">
    <source>
        <dbReference type="Proteomes" id="UP000598174"/>
    </source>
</evidence>
<gene>
    <name evidence="1" type="ORF">Afe05nite_23550</name>
</gene>
<evidence type="ECO:0008006" key="3">
    <source>
        <dbReference type="Google" id="ProtNLM"/>
    </source>
</evidence>
<reference evidence="1" key="1">
    <citation type="submission" date="2021-01" db="EMBL/GenBank/DDBJ databases">
        <title>Whole genome shotgun sequence of Actinoplanes ferrugineus NBRC 15555.</title>
        <authorList>
            <person name="Komaki H."/>
            <person name="Tamura T."/>
        </authorList>
    </citation>
    <scope>NUCLEOTIDE SEQUENCE</scope>
    <source>
        <strain evidence="1">NBRC 15555</strain>
    </source>
</reference>
<dbReference type="Gene3D" id="3.20.20.190">
    <property type="entry name" value="Phosphatidylinositol (PI) phosphodiesterase"/>
    <property type="match status" value="1"/>
</dbReference>